<keyword evidence="4" id="KW-1185">Reference proteome</keyword>
<evidence type="ECO:0000313" key="3">
    <source>
        <dbReference type="EMBL" id="TDU31167.1"/>
    </source>
</evidence>
<dbReference type="Proteomes" id="UP000295341">
    <property type="component" value="Unassembled WGS sequence"/>
</dbReference>
<dbReference type="SMART" id="SM00240">
    <property type="entry name" value="FHA"/>
    <property type="match status" value="1"/>
</dbReference>
<dbReference type="RefSeq" id="WP_162850994.1">
    <property type="nucleotide sequence ID" value="NZ_SOBT01000008.1"/>
</dbReference>
<dbReference type="EMBL" id="SOBT01000008">
    <property type="protein sequence ID" value="TDU31167.1"/>
    <property type="molecule type" value="Genomic_DNA"/>
</dbReference>
<dbReference type="InterPro" id="IPR008984">
    <property type="entry name" value="SMAD_FHA_dom_sf"/>
</dbReference>
<proteinExistence type="predicted"/>
<dbReference type="InterPro" id="IPR017735">
    <property type="entry name" value="T6SS_FHA"/>
</dbReference>
<evidence type="ECO:0000313" key="4">
    <source>
        <dbReference type="Proteomes" id="UP000295341"/>
    </source>
</evidence>
<feature type="region of interest" description="Disordered" evidence="1">
    <location>
        <begin position="104"/>
        <end position="144"/>
    </location>
</feature>
<dbReference type="InterPro" id="IPR046883">
    <property type="entry name" value="T6SS_FHA_C"/>
</dbReference>
<comment type="caution">
    <text evidence="3">The sequence shown here is derived from an EMBL/GenBank/DDBJ whole genome shotgun (WGS) entry which is preliminary data.</text>
</comment>
<dbReference type="Pfam" id="PF20232">
    <property type="entry name" value="T6SS_FHA_C"/>
    <property type="match status" value="1"/>
</dbReference>
<dbReference type="PROSITE" id="PS50006">
    <property type="entry name" value="FHA_DOMAIN"/>
    <property type="match status" value="1"/>
</dbReference>
<evidence type="ECO:0000259" key="2">
    <source>
        <dbReference type="PROSITE" id="PS50006"/>
    </source>
</evidence>
<dbReference type="Pfam" id="PF00498">
    <property type="entry name" value="FHA"/>
    <property type="match status" value="1"/>
</dbReference>
<dbReference type="NCBIfam" id="TIGR03354">
    <property type="entry name" value="VI_FHA"/>
    <property type="match status" value="1"/>
</dbReference>
<feature type="region of interest" description="Disordered" evidence="1">
    <location>
        <begin position="338"/>
        <end position="403"/>
    </location>
</feature>
<sequence>MITVEVVSVGGMTPPVPQSVQIDERGGSAGRSPDCTLVLNDPKRAVSRVHAEFSFRDGGFHVVDQGTNPLRVNGVPLGKGNTSAIRNGDRLTIGPFELEVREDGAAASARTAPPMSASQQWARPPAPVAPPVREPVGHIPPAADSSNVFDDILGIGAGSGSGSSQSADSMFDDLGFGAAPTPPPPPPQPRTAAPPLPPPAAKFGSGSFPDDFDPMAPPPSESQQPAADLDDFEDGFASLLGGNSAPKAPGEGSLDAMFGLSSGSSSGDPFASGPLGKPAPSYSGGTDSGLTQFLGGFNKAAAGPVSDHVPELNSAFTPPKAITPTPLPEAQILDLDAFGPSSEEPVPPPPVVAPPPKIERPAPPPPQVPAARPPMPAQPTPPPRYAPQAPVATQPPVPTGPAAAPSDLLGALMAGLNAQDLVINELTPELMYKIGTLMHESTAGTIALLNARGSVKREMRADVTMIASGRNNPLKFSPDARLALRYLFGPQMPGFMEADEAMRDAYADLRAHEFGFMAGLRAALSAVLKRFEPSQIESRLPEKGGINALVPMNRKGKLWDMFSELYRQIALEAEEDFHALFGREFLRAYEEHIAALERGQQQRRK</sequence>
<feature type="domain" description="FHA" evidence="2">
    <location>
        <begin position="27"/>
        <end position="77"/>
    </location>
</feature>
<dbReference type="AlphaFoldDB" id="A0A4R7PB17"/>
<protein>
    <submittedName>
        <fullName evidence="3">FHA domain protein</fullName>
    </submittedName>
</protein>
<name>A0A4R7PB17_9GAMM</name>
<dbReference type="InterPro" id="IPR000253">
    <property type="entry name" value="FHA_dom"/>
</dbReference>
<feature type="region of interest" description="Disordered" evidence="1">
    <location>
        <begin position="159"/>
        <end position="287"/>
    </location>
</feature>
<feature type="compositionally biased region" description="Pro residues" evidence="1">
    <location>
        <begin position="345"/>
        <end position="385"/>
    </location>
</feature>
<dbReference type="Gene3D" id="2.60.200.20">
    <property type="match status" value="1"/>
</dbReference>
<reference evidence="3 4" key="1">
    <citation type="submission" date="2019-03" db="EMBL/GenBank/DDBJ databases">
        <title>Genomic Encyclopedia of Type Strains, Phase IV (KMG-IV): sequencing the most valuable type-strain genomes for metagenomic binning, comparative biology and taxonomic classification.</title>
        <authorList>
            <person name="Goeker M."/>
        </authorList>
    </citation>
    <scope>NUCLEOTIDE SEQUENCE [LARGE SCALE GENOMIC DNA]</scope>
    <source>
        <strain evidence="3 4">DSM 26377</strain>
    </source>
</reference>
<organism evidence="3 4">
    <name type="scientific">Panacagrimonas perspica</name>
    <dbReference type="NCBI Taxonomy" id="381431"/>
    <lineage>
        <taxon>Bacteria</taxon>
        <taxon>Pseudomonadati</taxon>
        <taxon>Pseudomonadota</taxon>
        <taxon>Gammaproteobacteria</taxon>
        <taxon>Nevskiales</taxon>
        <taxon>Nevskiaceae</taxon>
        <taxon>Panacagrimonas</taxon>
    </lineage>
</organism>
<dbReference type="CDD" id="cd00060">
    <property type="entry name" value="FHA"/>
    <property type="match status" value="1"/>
</dbReference>
<feature type="compositionally biased region" description="Pro residues" evidence="1">
    <location>
        <begin position="124"/>
        <end position="133"/>
    </location>
</feature>
<feature type="compositionally biased region" description="Pro residues" evidence="1">
    <location>
        <begin position="180"/>
        <end position="200"/>
    </location>
</feature>
<gene>
    <name evidence="3" type="ORF">DFR24_0526</name>
</gene>
<accession>A0A4R7PB17</accession>
<evidence type="ECO:0000256" key="1">
    <source>
        <dbReference type="SAM" id="MobiDB-lite"/>
    </source>
</evidence>
<dbReference type="SUPFAM" id="SSF49879">
    <property type="entry name" value="SMAD/FHA domain"/>
    <property type="match status" value="1"/>
</dbReference>